<gene>
    <name evidence="1" type="ORF">POCULU_LOCUS5647</name>
</gene>
<organism evidence="1 2">
    <name type="scientific">Paraglomus occultum</name>
    <dbReference type="NCBI Taxonomy" id="144539"/>
    <lineage>
        <taxon>Eukaryota</taxon>
        <taxon>Fungi</taxon>
        <taxon>Fungi incertae sedis</taxon>
        <taxon>Mucoromycota</taxon>
        <taxon>Glomeromycotina</taxon>
        <taxon>Glomeromycetes</taxon>
        <taxon>Paraglomerales</taxon>
        <taxon>Paraglomeraceae</taxon>
        <taxon>Paraglomus</taxon>
    </lineage>
</organism>
<protein>
    <submittedName>
        <fullName evidence="1">9622_t:CDS:1</fullName>
    </submittedName>
</protein>
<dbReference type="OrthoDB" id="10428093at2759"/>
<feature type="non-terminal residue" evidence="1">
    <location>
        <position position="168"/>
    </location>
</feature>
<sequence length="168" mass="18780">MLMSEQSNYENFTNDFPSDPMFNPDVDCVNSHPLETDSNGVFSYMHSQQTFGYQRQHYYPDVGSYDYSSIRANGSSDTNINTPNIGNASNYFYRANNNPHWGNAGVHPNAINTEPVNVNSYSNNNNNGASVNYTLPGRPVQMPFFPTFSNDTGTMPNTAYVIFVAQVD</sequence>
<accession>A0A9N9FX77</accession>
<comment type="caution">
    <text evidence="1">The sequence shown here is derived from an EMBL/GenBank/DDBJ whole genome shotgun (WGS) entry which is preliminary data.</text>
</comment>
<dbReference type="Proteomes" id="UP000789572">
    <property type="component" value="Unassembled WGS sequence"/>
</dbReference>
<dbReference type="AlphaFoldDB" id="A0A9N9FX77"/>
<reference evidence="1" key="1">
    <citation type="submission" date="2021-06" db="EMBL/GenBank/DDBJ databases">
        <authorList>
            <person name="Kallberg Y."/>
            <person name="Tangrot J."/>
            <person name="Rosling A."/>
        </authorList>
    </citation>
    <scope>NUCLEOTIDE SEQUENCE</scope>
    <source>
        <strain evidence="1">IA702</strain>
    </source>
</reference>
<proteinExistence type="predicted"/>
<evidence type="ECO:0000313" key="1">
    <source>
        <dbReference type="EMBL" id="CAG8563831.1"/>
    </source>
</evidence>
<keyword evidence="2" id="KW-1185">Reference proteome</keyword>
<name>A0A9N9FX77_9GLOM</name>
<dbReference type="EMBL" id="CAJVPJ010000897">
    <property type="protein sequence ID" value="CAG8563831.1"/>
    <property type="molecule type" value="Genomic_DNA"/>
</dbReference>
<evidence type="ECO:0000313" key="2">
    <source>
        <dbReference type="Proteomes" id="UP000789572"/>
    </source>
</evidence>